<feature type="region of interest" description="Disordered" evidence="1">
    <location>
        <begin position="1"/>
        <end position="87"/>
    </location>
</feature>
<reference evidence="3" key="5">
    <citation type="journal article" date="2021" name="G3 (Bethesda)">
        <title>Aegilops tauschii genome assembly Aet v5.0 features greater sequence contiguity and improved annotation.</title>
        <authorList>
            <person name="Wang L."/>
            <person name="Zhu T."/>
            <person name="Rodriguez J.C."/>
            <person name="Deal K.R."/>
            <person name="Dubcovsky J."/>
            <person name="McGuire P.E."/>
            <person name="Lux T."/>
            <person name="Spannagl M."/>
            <person name="Mayer K.F.X."/>
            <person name="Baldrich P."/>
            <person name="Meyers B.C."/>
            <person name="Huo N."/>
            <person name="Gu Y.Q."/>
            <person name="Zhou H."/>
            <person name="Devos K.M."/>
            <person name="Bennetzen J.L."/>
            <person name="Unver T."/>
            <person name="Budak H."/>
            <person name="Gulick P.J."/>
            <person name="Galiba G."/>
            <person name="Kalapos B."/>
            <person name="Nelson D.R."/>
            <person name="Li P."/>
            <person name="You F.M."/>
            <person name="Luo M.C."/>
            <person name="Dvorak J."/>
        </authorList>
    </citation>
    <scope>NUCLEOTIDE SEQUENCE [LARGE SCALE GENOMIC DNA]</scope>
    <source>
        <strain evidence="3">cv. AL8/78</strain>
    </source>
</reference>
<name>A0A453F1I0_AEGTS</name>
<dbReference type="SUPFAM" id="SSF81995">
    <property type="entry name" value="beta-sandwich domain of Sec23/24"/>
    <property type="match status" value="1"/>
</dbReference>
<dbReference type="Gene3D" id="3.60.10.10">
    <property type="entry name" value="Endonuclease/exonuclease/phosphatase"/>
    <property type="match status" value="2"/>
</dbReference>
<feature type="compositionally biased region" description="Polar residues" evidence="1">
    <location>
        <begin position="548"/>
        <end position="559"/>
    </location>
</feature>
<dbReference type="Gramene" id="AET3Gv20538500.16">
    <property type="protein sequence ID" value="AET3Gv20538500.16"/>
    <property type="gene ID" value="AET3Gv20538500"/>
</dbReference>
<feature type="region of interest" description="Disordered" evidence="1">
    <location>
        <begin position="438"/>
        <end position="462"/>
    </location>
</feature>
<organism evidence="3 4">
    <name type="scientific">Aegilops tauschii subsp. strangulata</name>
    <name type="common">Goatgrass</name>
    <dbReference type="NCBI Taxonomy" id="200361"/>
    <lineage>
        <taxon>Eukaryota</taxon>
        <taxon>Viridiplantae</taxon>
        <taxon>Streptophyta</taxon>
        <taxon>Embryophyta</taxon>
        <taxon>Tracheophyta</taxon>
        <taxon>Spermatophyta</taxon>
        <taxon>Magnoliopsida</taxon>
        <taxon>Liliopsida</taxon>
        <taxon>Poales</taxon>
        <taxon>Poaceae</taxon>
        <taxon>BOP clade</taxon>
        <taxon>Pooideae</taxon>
        <taxon>Triticodae</taxon>
        <taxon>Triticeae</taxon>
        <taxon>Triticinae</taxon>
        <taxon>Aegilops</taxon>
    </lineage>
</organism>
<reference evidence="4" key="2">
    <citation type="journal article" date="2017" name="Nat. Plants">
        <title>The Aegilops tauschii genome reveals multiple impacts of transposons.</title>
        <authorList>
            <person name="Zhao G."/>
            <person name="Zou C."/>
            <person name="Li K."/>
            <person name="Wang K."/>
            <person name="Li T."/>
            <person name="Gao L."/>
            <person name="Zhang X."/>
            <person name="Wang H."/>
            <person name="Yang Z."/>
            <person name="Liu X."/>
            <person name="Jiang W."/>
            <person name="Mao L."/>
            <person name="Kong X."/>
            <person name="Jiao Y."/>
            <person name="Jia J."/>
        </authorList>
    </citation>
    <scope>NUCLEOTIDE SEQUENCE [LARGE SCALE GENOMIC DNA]</scope>
    <source>
        <strain evidence="4">cv. AL8/78</strain>
    </source>
</reference>
<reference evidence="4" key="1">
    <citation type="journal article" date="2014" name="Science">
        <title>Ancient hybridizations among the ancestral genomes of bread wheat.</title>
        <authorList>
            <consortium name="International Wheat Genome Sequencing Consortium,"/>
            <person name="Marcussen T."/>
            <person name="Sandve S.R."/>
            <person name="Heier L."/>
            <person name="Spannagl M."/>
            <person name="Pfeifer M."/>
            <person name="Jakobsen K.S."/>
            <person name="Wulff B.B."/>
            <person name="Steuernagel B."/>
            <person name="Mayer K.F."/>
            <person name="Olsen O.A."/>
        </authorList>
    </citation>
    <scope>NUCLEOTIDE SEQUENCE [LARGE SCALE GENOMIC DNA]</scope>
    <source>
        <strain evidence="4">cv. AL8/78</strain>
    </source>
</reference>
<feature type="compositionally biased region" description="Pro residues" evidence="1">
    <location>
        <begin position="32"/>
        <end position="45"/>
    </location>
</feature>
<reference evidence="3" key="4">
    <citation type="submission" date="2019-03" db="UniProtKB">
        <authorList>
            <consortium name="EnsemblPlants"/>
        </authorList>
    </citation>
    <scope>IDENTIFICATION</scope>
</reference>
<evidence type="ECO:0000256" key="1">
    <source>
        <dbReference type="SAM" id="MobiDB-lite"/>
    </source>
</evidence>
<dbReference type="Pfam" id="PF03372">
    <property type="entry name" value="Exo_endo_phos"/>
    <property type="match status" value="1"/>
</dbReference>
<dbReference type="InterPro" id="IPR050410">
    <property type="entry name" value="CCR4/nocturin_mRNA_transcr"/>
</dbReference>
<protein>
    <recommendedName>
        <fullName evidence="2">Endonuclease/exonuclease/phosphatase domain-containing protein</fullName>
    </recommendedName>
</protein>
<dbReference type="InterPro" id="IPR005135">
    <property type="entry name" value="Endo/exonuclease/phosphatase"/>
</dbReference>
<reference evidence="3" key="3">
    <citation type="journal article" date="2017" name="Nature">
        <title>Genome sequence of the progenitor of the wheat D genome Aegilops tauschii.</title>
        <authorList>
            <person name="Luo M.C."/>
            <person name="Gu Y.Q."/>
            <person name="Puiu D."/>
            <person name="Wang H."/>
            <person name="Twardziok S.O."/>
            <person name="Deal K.R."/>
            <person name="Huo N."/>
            <person name="Zhu T."/>
            <person name="Wang L."/>
            <person name="Wang Y."/>
            <person name="McGuire P.E."/>
            <person name="Liu S."/>
            <person name="Long H."/>
            <person name="Ramasamy R.K."/>
            <person name="Rodriguez J.C."/>
            <person name="Van S.L."/>
            <person name="Yuan L."/>
            <person name="Wang Z."/>
            <person name="Xia Z."/>
            <person name="Xiao L."/>
            <person name="Anderson O.D."/>
            <person name="Ouyang S."/>
            <person name="Liang Y."/>
            <person name="Zimin A.V."/>
            <person name="Pertea G."/>
            <person name="Qi P."/>
            <person name="Bennetzen J.L."/>
            <person name="Dai X."/>
            <person name="Dawson M.W."/>
            <person name="Muller H.G."/>
            <person name="Kugler K."/>
            <person name="Rivarola-Duarte L."/>
            <person name="Spannagl M."/>
            <person name="Mayer K.F.X."/>
            <person name="Lu F.H."/>
            <person name="Bevan M.W."/>
            <person name="Leroy P."/>
            <person name="Li P."/>
            <person name="You F.M."/>
            <person name="Sun Q."/>
            <person name="Liu Z."/>
            <person name="Lyons E."/>
            <person name="Wicker T."/>
            <person name="Salzberg S.L."/>
            <person name="Devos K.M."/>
            <person name="Dvorak J."/>
        </authorList>
    </citation>
    <scope>NUCLEOTIDE SEQUENCE [LARGE SCALE GENOMIC DNA]</scope>
    <source>
        <strain evidence="3">cv. AL8/78</strain>
    </source>
</reference>
<keyword evidence="4" id="KW-1185">Reference proteome</keyword>
<evidence type="ECO:0000259" key="2">
    <source>
        <dbReference type="Pfam" id="PF03372"/>
    </source>
</evidence>
<evidence type="ECO:0000313" key="4">
    <source>
        <dbReference type="Proteomes" id="UP000015105"/>
    </source>
</evidence>
<proteinExistence type="predicted"/>
<feature type="region of interest" description="Disordered" evidence="1">
    <location>
        <begin position="548"/>
        <end position="598"/>
    </location>
</feature>
<dbReference type="AlphaFoldDB" id="A0A453F1I0"/>
<dbReference type="SUPFAM" id="SSF56219">
    <property type="entry name" value="DNase I-like"/>
    <property type="match status" value="1"/>
</dbReference>
<accession>A0A453F1I0</accession>
<evidence type="ECO:0000313" key="3">
    <source>
        <dbReference type="EnsemblPlants" id="AET3Gv20538500.16"/>
    </source>
</evidence>
<feature type="compositionally biased region" description="Polar residues" evidence="1">
    <location>
        <begin position="570"/>
        <end position="592"/>
    </location>
</feature>
<dbReference type="InterPro" id="IPR036691">
    <property type="entry name" value="Endo/exonu/phosph_ase_sf"/>
</dbReference>
<feature type="compositionally biased region" description="Basic and acidic residues" evidence="1">
    <location>
        <begin position="438"/>
        <end position="450"/>
    </location>
</feature>
<dbReference type="PANTHER" id="PTHR12121">
    <property type="entry name" value="CARBON CATABOLITE REPRESSOR PROTEIN 4"/>
    <property type="match status" value="1"/>
</dbReference>
<dbReference type="GO" id="GO:0000175">
    <property type="term" value="F:3'-5'-RNA exonuclease activity"/>
    <property type="evidence" value="ECO:0007669"/>
    <property type="project" value="TreeGrafter"/>
</dbReference>
<sequence length="833" mass="92861">CASSPQLFSVAPPRCPLTTTAEDPRDLTADTPPAPRRLPPTPPPTLRRGGVPRAPPPQYRHGPQFQPPPYGYGYGQPQPQPQPQVQPYGFVPYNYSHPPQTPFPGPQYGYGTPNQYGHWHPQPYSVVPPNGGFLPRNAGFRPAAPQLHPSLAQYKREWRSVQKLPPRHAERFKVLSYNILADYLAQEHQDLYRDIPSFIMDWNWRKNRIGLEISWWRPDIICFQEVDKFTDLEQEMSTRGYSGIWKMRTGNAVDGCAIFWRTARFRLCYKEDIEFNKLGLRDNVAQLCVLESVFRRNVQTVSTHLSTSPIHPQQAKQVVICNIHVLYNPKRGDIKLGQIRTLLDQAYATSKRWNDAPVILCGDFNAAPKSPLYNFISEQKLNLFGLARNAISGQQTSSHGLYTGSNTSRSCSGPSNLEEQGLSSCLAGLAKDAYNSDGEDHVKATEREDGVAVDSSSEECSGGIKVESKEPDVGGVQCSQTDVCDAAFQSDSSEAIDGRHLLSSYELSGRIDSVRELRGVIRKDSNSQGDLSGNVICEDVTGGFEGNSFQSDTSLNVSKENPGEKEKCNESMSGQNNYTIPESESSHFSDSLKSADARDKMSNMRVEEEINTGSTHLTSPVELTHQINSATSDSCGNQCTPEVTNKHLDSYSCPEEFGNHACSVEDDVTANENLCSNVISDPTSFKEFSGDNECLHVDNDQLPKISNGSLHAHKVVPYGGYYNDPYRWTVDEIKAATGKEECTYVEHNLKVRSVYTDVEDFNGTKDANKEPLVTSYNRKFMGTVDYVWASEDLQTVSVLDTFPEVILKETNGFPTKVLPCEYFSYIPSVYNMH</sequence>
<feature type="domain" description="Endonuclease/exonuclease/phosphatase" evidence="2">
    <location>
        <begin position="217"/>
        <end position="407"/>
    </location>
</feature>
<dbReference type="PANTHER" id="PTHR12121:SF85">
    <property type="entry name" value="CARBON CATABOLITE REPRESSOR PROTEIN 4 HOMOLOG 6"/>
    <property type="match status" value="1"/>
</dbReference>
<dbReference type="Proteomes" id="UP000015105">
    <property type="component" value="Chromosome 3D"/>
</dbReference>
<dbReference type="EnsemblPlants" id="AET3Gv20538500.16">
    <property type="protein sequence ID" value="AET3Gv20538500.16"/>
    <property type="gene ID" value="AET3Gv20538500"/>
</dbReference>